<dbReference type="InterPro" id="IPR001579">
    <property type="entry name" value="Glyco_hydro_18_chit_AS"/>
</dbReference>
<evidence type="ECO:0000256" key="5">
    <source>
        <dbReference type="ARBA" id="ARBA00023157"/>
    </source>
</evidence>
<keyword evidence="4 7" id="KW-0378">Hydrolase</keyword>
<dbReference type="GO" id="GO:0006032">
    <property type="term" value="P:chitin catabolic process"/>
    <property type="evidence" value="ECO:0007669"/>
    <property type="project" value="TreeGrafter"/>
</dbReference>
<evidence type="ECO:0000256" key="2">
    <source>
        <dbReference type="ARBA" id="ARBA00022669"/>
    </source>
</evidence>
<evidence type="ECO:0000313" key="10">
    <source>
        <dbReference type="EMBL" id="CAG5114738.1"/>
    </source>
</evidence>
<keyword evidence="5" id="KW-1015">Disulfide bond</keyword>
<dbReference type="GO" id="GO:0005975">
    <property type="term" value="P:carbohydrate metabolic process"/>
    <property type="evidence" value="ECO:0007669"/>
    <property type="project" value="InterPro"/>
</dbReference>
<dbReference type="SMART" id="SM00636">
    <property type="entry name" value="Glyco_18"/>
    <property type="match status" value="1"/>
</dbReference>
<dbReference type="PROSITE" id="PS51910">
    <property type="entry name" value="GH18_2"/>
    <property type="match status" value="1"/>
</dbReference>
<evidence type="ECO:0000259" key="9">
    <source>
        <dbReference type="PROSITE" id="PS51910"/>
    </source>
</evidence>
<keyword evidence="6 7" id="KW-0326">Glycosidase</keyword>
<dbReference type="FunFam" id="3.10.50.10:FF:000004">
    <property type="entry name" value="Chitinase 5"/>
    <property type="match status" value="1"/>
</dbReference>
<dbReference type="SUPFAM" id="SSF54556">
    <property type="entry name" value="Chitinase insertion domain"/>
    <property type="match status" value="1"/>
</dbReference>
<dbReference type="SUPFAM" id="SSF51445">
    <property type="entry name" value="(Trans)glycosidases"/>
    <property type="match status" value="1"/>
</dbReference>
<dbReference type="PANTHER" id="PTHR11177:SF317">
    <property type="entry name" value="CHITINASE 12-RELATED"/>
    <property type="match status" value="1"/>
</dbReference>
<dbReference type="Pfam" id="PF00704">
    <property type="entry name" value="Glyco_hydro_18"/>
    <property type="match status" value="1"/>
</dbReference>
<dbReference type="Gene3D" id="3.20.20.80">
    <property type="entry name" value="Glycosidases"/>
    <property type="match status" value="1"/>
</dbReference>
<dbReference type="InterPro" id="IPR002557">
    <property type="entry name" value="Chitin-bd_dom"/>
</dbReference>
<keyword evidence="2" id="KW-0147">Chitin-binding</keyword>
<dbReference type="InterPro" id="IPR001223">
    <property type="entry name" value="Glyco_hydro18_cat"/>
</dbReference>
<dbReference type="GO" id="GO:0008061">
    <property type="term" value="F:chitin binding"/>
    <property type="evidence" value="ECO:0007669"/>
    <property type="project" value="UniProtKB-KW"/>
</dbReference>
<dbReference type="InterPro" id="IPR036508">
    <property type="entry name" value="Chitin-bd_dom_sf"/>
</dbReference>
<reference evidence="10" key="1">
    <citation type="submission" date="2021-04" db="EMBL/GenBank/DDBJ databases">
        <authorList>
            <consortium name="Molecular Ecology Group"/>
        </authorList>
    </citation>
    <scope>NUCLEOTIDE SEQUENCE</scope>
</reference>
<dbReference type="PROSITE" id="PS01095">
    <property type="entry name" value="GH18_1"/>
    <property type="match status" value="1"/>
</dbReference>
<dbReference type="SUPFAM" id="SSF57625">
    <property type="entry name" value="Invertebrate chitin-binding proteins"/>
    <property type="match status" value="1"/>
</dbReference>
<evidence type="ECO:0000256" key="7">
    <source>
        <dbReference type="RuleBase" id="RU000489"/>
    </source>
</evidence>
<evidence type="ECO:0000256" key="3">
    <source>
        <dbReference type="ARBA" id="ARBA00022729"/>
    </source>
</evidence>
<dbReference type="InterPro" id="IPR017853">
    <property type="entry name" value="GH"/>
</dbReference>
<evidence type="ECO:0008006" key="12">
    <source>
        <dbReference type="Google" id="ProtNLM"/>
    </source>
</evidence>
<dbReference type="AlphaFoldDB" id="A0A8S3YE95"/>
<comment type="caution">
    <text evidence="10">The sequence shown here is derived from an EMBL/GenBank/DDBJ whole genome shotgun (WGS) entry which is preliminary data.</text>
</comment>
<feature type="domain" description="GH18" evidence="9">
    <location>
        <begin position="21"/>
        <end position="381"/>
    </location>
</feature>
<sequence>DILFKAYLFQLCATSARHGQKQMFCYYGSESQYRQYPGRFMPSNIDVSLCTHIIFAFVNVEDNQLVPQNWNDLGNQGLYAQVVALKTRNPSLKVLLAVGGWVAGYEPFYNANAVTYIRAARMDGLDMDWEFPGSRGSPPEDKYQFTKLMKTIYYTFDKEARESKRERLLLTLATAVGTFYISTAYESTEIHKYVDYMLLMTYNFHGGWDNQTAHHSTIFPSKFDEGISQRLCQTWAVNYWLSAGVPKSKIILGMTTYGMSFTLDDARVNGLNASSTGGGDGGRYTRQEGTLAYYEICENIQRYSWSRVWVQEQDVPYATWSNQWVGYDDVTSLKIKADLLINGMGLGGAFVWSLELDDFNGYCGTGNYPLLRTINDVIRPRSGLQPRRIPRDEIPLPRPQFQSRTCQELGAGTHADPRNCRWWIDCVRTYDGFIQYTRRCSSGLAYDDNIKTCALSSFCA</sequence>
<evidence type="ECO:0000256" key="6">
    <source>
        <dbReference type="ARBA" id="ARBA00023295"/>
    </source>
</evidence>
<dbReference type="PROSITE" id="PS50940">
    <property type="entry name" value="CHIT_BIND_II"/>
    <property type="match status" value="1"/>
</dbReference>
<gene>
    <name evidence="10" type="ORF">CUNI_LOCUS296</name>
</gene>
<proteinExistence type="inferred from homology"/>
<dbReference type="Gene3D" id="2.170.140.10">
    <property type="entry name" value="Chitin binding domain"/>
    <property type="match status" value="1"/>
</dbReference>
<accession>A0A8S3YE95</accession>
<dbReference type="OrthoDB" id="76388at2759"/>
<organism evidence="10 11">
    <name type="scientific">Candidula unifasciata</name>
    <dbReference type="NCBI Taxonomy" id="100452"/>
    <lineage>
        <taxon>Eukaryota</taxon>
        <taxon>Metazoa</taxon>
        <taxon>Spiralia</taxon>
        <taxon>Lophotrochozoa</taxon>
        <taxon>Mollusca</taxon>
        <taxon>Gastropoda</taxon>
        <taxon>Heterobranchia</taxon>
        <taxon>Euthyneura</taxon>
        <taxon>Panpulmonata</taxon>
        <taxon>Eupulmonata</taxon>
        <taxon>Stylommatophora</taxon>
        <taxon>Helicina</taxon>
        <taxon>Helicoidea</taxon>
        <taxon>Geomitridae</taxon>
        <taxon>Candidula</taxon>
    </lineage>
</organism>
<keyword evidence="3" id="KW-0732">Signal</keyword>
<dbReference type="InterPro" id="IPR011583">
    <property type="entry name" value="Chitinase_II/V-like_cat"/>
</dbReference>
<evidence type="ECO:0000256" key="4">
    <source>
        <dbReference type="ARBA" id="ARBA00022801"/>
    </source>
</evidence>
<dbReference type="Gene3D" id="3.10.50.10">
    <property type="match status" value="1"/>
</dbReference>
<name>A0A8S3YE95_9EUPU</name>
<dbReference type="GO" id="GO:0004568">
    <property type="term" value="F:chitinase activity"/>
    <property type="evidence" value="ECO:0007669"/>
    <property type="project" value="TreeGrafter"/>
</dbReference>
<dbReference type="Proteomes" id="UP000678393">
    <property type="component" value="Unassembled WGS sequence"/>
</dbReference>
<protein>
    <recommendedName>
        <fullName evidence="12">Chitinase</fullName>
    </recommendedName>
</protein>
<dbReference type="EMBL" id="CAJHNH020000032">
    <property type="protein sequence ID" value="CAG5114738.1"/>
    <property type="molecule type" value="Genomic_DNA"/>
</dbReference>
<dbReference type="PANTHER" id="PTHR11177">
    <property type="entry name" value="CHITINASE"/>
    <property type="match status" value="1"/>
</dbReference>
<evidence type="ECO:0000256" key="1">
    <source>
        <dbReference type="ARBA" id="ARBA00009121"/>
    </source>
</evidence>
<dbReference type="InterPro" id="IPR050314">
    <property type="entry name" value="Glycosyl_Hydrlase_18"/>
</dbReference>
<feature type="non-terminal residue" evidence="10">
    <location>
        <position position="460"/>
    </location>
</feature>
<keyword evidence="11" id="KW-1185">Reference proteome</keyword>
<evidence type="ECO:0000259" key="8">
    <source>
        <dbReference type="PROSITE" id="PS50940"/>
    </source>
</evidence>
<evidence type="ECO:0000313" key="11">
    <source>
        <dbReference type="Proteomes" id="UP000678393"/>
    </source>
</evidence>
<feature type="domain" description="Chitin-binding type-2" evidence="8">
    <location>
        <begin position="403"/>
        <end position="460"/>
    </location>
</feature>
<comment type="similarity">
    <text evidence="1">Belongs to the glycosyl hydrolase 18 family. Chitinase class II subfamily.</text>
</comment>
<dbReference type="Pfam" id="PF01607">
    <property type="entry name" value="CBM_14"/>
    <property type="match status" value="1"/>
</dbReference>
<dbReference type="GO" id="GO:0005576">
    <property type="term" value="C:extracellular region"/>
    <property type="evidence" value="ECO:0007669"/>
    <property type="project" value="InterPro"/>
</dbReference>
<dbReference type="InterPro" id="IPR029070">
    <property type="entry name" value="Chitinase_insertion_sf"/>
</dbReference>